<keyword evidence="3" id="KW-0805">Transcription regulation</keyword>
<name>A0A7S0F4T7_9STRA</name>
<dbReference type="EMBL" id="HBEF01020575">
    <property type="protein sequence ID" value="CAD8340581.1"/>
    <property type="molecule type" value="Transcribed_RNA"/>
</dbReference>
<dbReference type="Gene3D" id="3.40.50.2300">
    <property type="match status" value="1"/>
</dbReference>
<evidence type="ECO:0000256" key="3">
    <source>
        <dbReference type="ARBA" id="ARBA00023015"/>
    </source>
</evidence>
<dbReference type="PROSITE" id="PS50110">
    <property type="entry name" value="RESPONSE_REGULATORY"/>
    <property type="match status" value="1"/>
</dbReference>
<evidence type="ECO:0000256" key="4">
    <source>
        <dbReference type="ARBA" id="ARBA00023125"/>
    </source>
</evidence>
<feature type="chain" id="PRO_5030515559" description="Response regulatory domain-containing protein" evidence="8">
    <location>
        <begin position="31"/>
        <end position="368"/>
    </location>
</feature>
<feature type="signal peptide" evidence="8">
    <location>
        <begin position="1"/>
        <end position="30"/>
    </location>
</feature>
<dbReference type="GO" id="GO:0006355">
    <property type="term" value="P:regulation of DNA-templated transcription"/>
    <property type="evidence" value="ECO:0007669"/>
    <property type="project" value="InterPro"/>
</dbReference>
<evidence type="ECO:0000256" key="7">
    <source>
        <dbReference type="SAM" id="MobiDB-lite"/>
    </source>
</evidence>
<gene>
    <name evidence="11" type="ORF">CAUS1442_LOCUS12715</name>
</gene>
<dbReference type="SMART" id="SM00448">
    <property type="entry name" value="REC"/>
    <property type="match status" value="1"/>
</dbReference>
<evidence type="ECO:0000259" key="10">
    <source>
        <dbReference type="PROSITE" id="PS50110"/>
    </source>
</evidence>
<keyword evidence="5" id="KW-0804">Transcription</keyword>
<accession>A0A7S0F4T7</accession>
<dbReference type="InterPro" id="IPR016032">
    <property type="entry name" value="Sig_transdc_resp-reg_C-effctor"/>
</dbReference>
<evidence type="ECO:0000256" key="1">
    <source>
        <dbReference type="ARBA" id="ARBA00022553"/>
    </source>
</evidence>
<evidence type="ECO:0008006" key="12">
    <source>
        <dbReference type="Google" id="ProtNLM"/>
    </source>
</evidence>
<dbReference type="SUPFAM" id="SSF46894">
    <property type="entry name" value="C-terminal effector domain of the bipartite response regulators"/>
    <property type="match status" value="1"/>
</dbReference>
<dbReference type="CDD" id="cd06170">
    <property type="entry name" value="LuxR_C_like"/>
    <property type="match status" value="1"/>
</dbReference>
<feature type="modified residue" description="4-aspartylphosphate" evidence="6">
    <location>
        <position position="192"/>
    </location>
</feature>
<dbReference type="InterPro" id="IPR001789">
    <property type="entry name" value="Sig_transdc_resp-reg_receiver"/>
</dbReference>
<dbReference type="PANTHER" id="PTHR48111:SF1">
    <property type="entry name" value="TWO-COMPONENT RESPONSE REGULATOR ORR33"/>
    <property type="match status" value="1"/>
</dbReference>
<sequence length="368" mass="41599">MTLPPRTALSRCLLALAAAAVFIASKESNAFPFQATIPCMHQHEESSTYPRFKEFQVRRGGRHSNRHRVLSRSLELGQPTMTVTMRMASSSQDLPSFSAYDDDEERYEQQYENEQQQEDQQHEEHQRSMHWVLLVDDEEAIRKAVGQLLYDCGYQVTACADAFTAMKVVTSRSSSDAGNANHNQLPDCIISDVRMPQMDGIQFLQQIRSNPQLNAIPVVLLTAKSMTQDRIAGYDYGADAYITKPFDPDELIAIVDNVIYRRSLLSGSDLNVEDLQSDVAEMKKLLLQQGGSGIGNGWVEQTDVFLTENEQAILDYLCEGYSNKEVAGMTYISVRRVEQLLTQMYRKTKTKNRMELVRWALSTGNSQA</sequence>
<dbReference type="SMART" id="SM00421">
    <property type="entry name" value="HTH_LUXR"/>
    <property type="match status" value="1"/>
</dbReference>
<evidence type="ECO:0000256" key="2">
    <source>
        <dbReference type="ARBA" id="ARBA00023012"/>
    </source>
</evidence>
<dbReference type="InterPro" id="IPR039420">
    <property type="entry name" value="WalR-like"/>
</dbReference>
<protein>
    <recommendedName>
        <fullName evidence="12">Response regulatory domain-containing protein</fullName>
    </recommendedName>
</protein>
<dbReference type="Gene3D" id="1.10.10.10">
    <property type="entry name" value="Winged helix-like DNA-binding domain superfamily/Winged helix DNA-binding domain"/>
    <property type="match status" value="1"/>
</dbReference>
<reference evidence="11" key="1">
    <citation type="submission" date="2021-01" db="EMBL/GenBank/DDBJ databases">
        <authorList>
            <person name="Corre E."/>
            <person name="Pelletier E."/>
            <person name="Niang G."/>
            <person name="Scheremetjew M."/>
            <person name="Finn R."/>
            <person name="Kale V."/>
            <person name="Holt S."/>
            <person name="Cochrane G."/>
            <person name="Meng A."/>
            <person name="Brown T."/>
            <person name="Cohen L."/>
        </authorList>
    </citation>
    <scope>NUCLEOTIDE SEQUENCE</scope>
    <source>
        <strain evidence="11">CCMP3328</strain>
    </source>
</reference>
<keyword evidence="4" id="KW-0238">DNA-binding</keyword>
<keyword evidence="2" id="KW-0902">Two-component regulatory system</keyword>
<feature type="domain" description="Response regulatory" evidence="10">
    <location>
        <begin position="131"/>
        <end position="259"/>
    </location>
</feature>
<evidence type="ECO:0000256" key="6">
    <source>
        <dbReference type="PROSITE-ProRule" id="PRU00169"/>
    </source>
</evidence>
<dbReference type="GO" id="GO:0005829">
    <property type="term" value="C:cytosol"/>
    <property type="evidence" value="ECO:0007669"/>
    <property type="project" value="TreeGrafter"/>
</dbReference>
<feature type="region of interest" description="Disordered" evidence="7">
    <location>
        <begin position="103"/>
        <end position="125"/>
    </location>
</feature>
<dbReference type="Pfam" id="PF00196">
    <property type="entry name" value="GerE"/>
    <property type="match status" value="1"/>
</dbReference>
<dbReference type="SUPFAM" id="SSF52172">
    <property type="entry name" value="CheY-like"/>
    <property type="match status" value="1"/>
</dbReference>
<keyword evidence="1 6" id="KW-0597">Phosphoprotein</keyword>
<dbReference type="GO" id="GO:0032993">
    <property type="term" value="C:protein-DNA complex"/>
    <property type="evidence" value="ECO:0007669"/>
    <property type="project" value="TreeGrafter"/>
</dbReference>
<evidence type="ECO:0000256" key="8">
    <source>
        <dbReference type="SAM" id="SignalP"/>
    </source>
</evidence>
<dbReference type="Pfam" id="PF00072">
    <property type="entry name" value="Response_reg"/>
    <property type="match status" value="1"/>
</dbReference>
<organism evidence="11">
    <name type="scientific">Craspedostauros australis</name>
    <dbReference type="NCBI Taxonomy" id="1486917"/>
    <lineage>
        <taxon>Eukaryota</taxon>
        <taxon>Sar</taxon>
        <taxon>Stramenopiles</taxon>
        <taxon>Ochrophyta</taxon>
        <taxon>Bacillariophyta</taxon>
        <taxon>Bacillariophyceae</taxon>
        <taxon>Bacillariophycidae</taxon>
        <taxon>Naviculales</taxon>
        <taxon>Naviculaceae</taxon>
        <taxon>Craspedostauros</taxon>
    </lineage>
</organism>
<feature type="domain" description="HTH luxR-type" evidence="9">
    <location>
        <begin position="299"/>
        <end position="364"/>
    </location>
</feature>
<dbReference type="InterPro" id="IPR011006">
    <property type="entry name" value="CheY-like_superfamily"/>
</dbReference>
<dbReference type="PANTHER" id="PTHR48111">
    <property type="entry name" value="REGULATOR OF RPOS"/>
    <property type="match status" value="1"/>
</dbReference>
<evidence type="ECO:0000256" key="5">
    <source>
        <dbReference type="ARBA" id="ARBA00023163"/>
    </source>
</evidence>
<dbReference type="GO" id="GO:0000156">
    <property type="term" value="F:phosphorelay response regulator activity"/>
    <property type="evidence" value="ECO:0007669"/>
    <property type="project" value="TreeGrafter"/>
</dbReference>
<dbReference type="InterPro" id="IPR000792">
    <property type="entry name" value="Tscrpt_reg_LuxR_C"/>
</dbReference>
<proteinExistence type="predicted"/>
<evidence type="ECO:0000313" key="11">
    <source>
        <dbReference type="EMBL" id="CAD8340581.1"/>
    </source>
</evidence>
<dbReference type="PROSITE" id="PS50043">
    <property type="entry name" value="HTH_LUXR_2"/>
    <property type="match status" value="1"/>
</dbReference>
<dbReference type="InterPro" id="IPR036388">
    <property type="entry name" value="WH-like_DNA-bd_sf"/>
</dbReference>
<evidence type="ECO:0000259" key="9">
    <source>
        <dbReference type="PROSITE" id="PS50043"/>
    </source>
</evidence>
<dbReference type="AlphaFoldDB" id="A0A7S0F4T7"/>
<keyword evidence="8" id="KW-0732">Signal</keyword>
<dbReference type="GO" id="GO:0000976">
    <property type="term" value="F:transcription cis-regulatory region binding"/>
    <property type="evidence" value="ECO:0007669"/>
    <property type="project" value="TreeGrafter"/>
</dbReference>